<dbReference type="Pfam" id="PF14303">
    <property type="entry name" value="NAM-associated"/>
    <property type="match status" value="1"/>
</dbReference>
<gene>
    <name evidence="3" type="ORF">URODEC1_LOCUS3715</name>
</gene>
<dbReference type="InterPro" id="IPR029466">
    <property type="entry name" value="NAM-associated_C"/>
</dbReference>
<reference evidence="3" key="1">
    <citation type="submission" date="2024-10" db="EMBL/GenBank/DDBJ databases">
        <authorList>
            <person name="Ryan C."/>
        </authorList>
    </citation>
    <scope>NUCLEOTIDE SEQUENCE [LARGE SCALE GENOMIC DNA]</scope>
</reference>
<protein>
    <recommendedName>
        <fullName evidence="2">No apical meristem-associated C-terminal domain-containing protein</fullName>
    </recommendedName>
</protein>
<accession>A0ABC8VI91</accession>
<evidence type="ECO:0000313" key="4">
    <source>
        <dbReference type="Proteomes" id="UP001497457"/>
    </source>
</evidence>
<feature type="compositionally biased region" description="Basic and acidic residues" evidence="1">
    <location>
        <begin position="143"/>
        <end position="164"/>
    </location>
</feature>
<evidence type="ECO:0000313" key="3">
    <source>
        <dbReference type="EMBL" id="CAL4891291.1"/>
    </source>
</evidence>
<dbReference type="Proteomes" id="UP001497457">
    <property type="component" value="Chromosome 10rd"/>
</dbReference>
<sequence length="262" mass="30603">MPDEDVRLVSAWLFHSNDPINGNGKKNDHYWRDVHTDFNKTTPPNRKRKVKHLRDRWQKIKRWVGFFCGSWKKATSIYVSGQSDDQLRETALQLYLDDYKEGPFTVMHCWKIMKDEPKWLAILDDLENSNKRKLDNDGAVGDNMRRPEDISEKERPIGTKEAKKQRMGKGKNKMEDTGLDEEMKKYIDIQAAATKRHEEFLETQHRVSDAKVEAARLRKEAALLESYKALMSMDNSGMDEDMKAEHKLGLKILREKLVGHTN</sequence>
<dbReference type="PANTHER" id="PTHR45224:SF15">
    <property type="entry name" value="OS10G0563100 PROTEIN"/>
    <property type="match status" value="1"/>
</dbReference>
<dbReference type="PANTHER" id="PTHR45224">
    <property type="entry name" value="OS01G0527900 PROTEIN-RELATED"/>
    <property type="match status" value="1"/>
</dbReference>
<feature type="region of interest" description="Disordered" evidence="1">
    <location>
        <begin position="131"/>
        <end position="175"/>
    </location>
</feature>
<keyword evidence="4" id="KW-1185">Reference proteome</keyword>
<evidence type="ECO:0000259" key="2">
    <source>
        <dbReference type="Pfam" id="PF14303"/>
    </source>
</evidence>
<proteinExistence type="predicted"/>
<name>A0ABC8VI91_9POAL</name>
<feature type="domain" description="No apical meristem-associated C-terminal" evidence="2">
    <location>
        <begin position="103"/>
        <end position="244"/>
    </location>
</feature>
<organism evidence="3 4">
    <name type="scientific">Urochloa decumbens</name>
    <dbReference type="NCBI Taxonomy" id="240449"/>
    <lineage>
        <taxon>Eukaryota</taxon>
        <taxon>Viridiplantae</taxon>
        <taxon>Streptophyta</taxon>
        <taxon>Embryophyta</taxon>
        <taxon>Tracheophyta</taxon>
        <taxon>Spermatophyta</taxon>
        <taxon>Magnoliopsida</taxon>
        <taxon>Liliopsida</taxon>
        <taxon>Poales</taxon>
        <taxon>Poaceae</taxon>
        <taxon>PACMAD clade</taxon>
        <taxon>Panicoideae</taxon>
        <taxon>Panicodae</taxon>
        <taxon>Paniceae</taxon>
        <taxon>Melinidinae</taxon>
        <taxon>Urochloa</taxon>
    </lineage>
</organism>
<dbReference type="EMBL" id="OZ075120">
    <property type="protein sequence ID" value="CAL4891291.1"/>
    <property type="molecule type" value="Genomic_DNA"/>
</dbReference>
<evidence type="ECO:0000256" key="1">
    <source>
        <dbReference type="SAM" id="MobiDB-lite"/>
    </source>
</evidence>
<dbReference type="AlphaFoldDB" id="A0ABC8VI91"/>